<accession>A0A162PCC7</accession>
<protein>
    <submittedName>
        <fullName evidence="1">Uncharacterized protein</fullName>
    </submittedName>
</protein>
<dbReference type="Proteomes" id="UP000076482">
    <property type="component" value="Unassembled WGS sequence"/>
</dbReference>
<evidence type="ECO:0000313" key="2">
    <source>
        <dbReference type="Proteomes" id="UP000076482"/>
    </source>
</evidence>
<dbReference type="EMBL" id="LJKE01000022">
    <property type="protein sequence ID" value="KZD70946.1"/>
    <property type="molecule type" value="Genomic_DNA"/>
</dbReference>
<organism evidence="1 2">
    <name type="scientific">Bacillus cereus</name>
    <dbReference type="NCBI Taxonomy" id="1396"/>
    <lineage>
        <taxon>Bacteria</taxon>
        <taxon>Bacillati</taxon>
        <taxon>Bacillota</taxon>
        <taxon>Bacilli</taxon>
        <taxon>Bacillales</taxon>
        <taxon>Bacillaceae</taxon>
        <taxon>Bacillus</taxon>
        <taxon>Bacillus cereus group</taxon>
    </lineage>
</organism>
<dbReference type="AlphaFoldDB" id="A0A162PCC7"/>
<evidence type="ECO:0000313" key="1">
    <source>
        <dbReference type="EMBL" id="KZD70946.1"/>
    </source>
</evidence>
<proteinExistence type="predicted"/>
<reference evidence="1 2" key="1">
    <citation type="submission" date="2015-09" db="EMBL/GenBank/DDBJ databases">
        <title>Bacillus cereus food isolates.</title>
        <authorList>
            <person name="Boekhorst J."/>
        </authorList>
    </citation>
    <scope>NUCLEOTIDE SEQUENCE [LARGE SCALE GENOMIC DNA]</scope>
    <source>
        <strain evidence="1 2">B4088</strain>
    </source>
</reference>
<comment type="caution">
    <text evidence="1">The sequence shown here is derived from an EMBL/GenBank/DDBJ whole genome shotgun (WGS) entry which is preliminary data.</text>
</comment>
<sequence>MSNEYAVKGVVINWFLGYNRLQEGKKVGSYLAKNIKGEIDFEEEKVEC</sequence>
<name>A0A162PCC7_BACCE</name>
<gene>
    <name evidence="1" type="ORF">B4088_1002</name>
</gene>